<dbReference type="InterPro" id="IPR036661">
    <property type="entry name" value="Luciferase-like_sf"/>
</dbReference>
<dbReference type="SUPFAM" id="SSF51679">
    <property type="entry name" value="Bacterial luciferase-like"/>
    <property type="match status" value="1"/>
</dbReference>
<feature type="domain" description="Luciferase-like" evidence="5">
    <location>
        <begin position="13"/>
        <end position="97"/>
    </location>
</feature>
<name>A0A0P9D9T4_9CHLR</name>
<comment type="caution">
    <text evidence="6">The sequence shown here is derived from an EMBL/GenBank/DDBJ whole genome shotgun (WGS) entry which is preliminary data.</text>
</comment>
<evidence type="ECO:0000256" key="2">
    <source>
        <dbReference type="ARBA" id="ARBA00022643"/>
    </source>
</evidence>
<organism evidence="6 7">
    <name type="scientific">Kouleothrix aurantiaca</name>
    <dbReference type="NCBI Taxonomy" id="186479"/>
    <lineage>
        <taxon>Bacteria</taxon>
        <taxon>Bacillati</taxon>
        <taxon>Chloroflexota</taxon>
        <taxon>Chloroflexia</taxon>
        <taxon>Chloroflexales</taxon>
        <taxon>Roseiflexineae</taxon>
        <taxon>Roseiflexaceae</taxon>
        <taxon>Kouleothrix</taxon>
    </lineage>
</organism>
<protein>
    <submittedName>
        <fullName evidence="6">Luciferase</fullName>
    </submittedName>
</protein>
<dbReference type="EMBL" id="LJCR01003590">
    <property type="protein sequence ID" value="KPV46320.1"/>
    <property type="molecule type" value="Genomic_DNA"/>
</dbReference>
<evidence type="ECO:0000256" key="4">
    <source>
        <dbReference type="ARBA" id="ARBA00023033"/>
    </source>
</evidence>
<evidence type="ECO:0000256" key="3">
    <source>
        <dbReference type="ARBA" id="ARBA00023002"/>
    </source>
</evidence>
<evidence type="ECO:0000259" key="5">
    <source>
        <dbReference type="Pfam" id="PF00296"/>
    </source>
</evidence>
<dbReference type="GO" id="GO:0046306">
    <property type="term" value="P:alkanesulfonate catabolic process"/>
    <property type="evidence" value="ECO:0007669"/>
    <property type="project" value="TreeGrafter"/>
</dbReference>
<dbReference type="Gene3D" id="3.20.20.30">
    <property type="entry name" value="Luciferase-like domain"/>
    <property type="match status" value="1"/>
</dbReference>
<dbReference type="AlphaFoldDB" id="A0A0P9D9T4"/>
<evidence type="ECO:0000313" key="7">
    <source>
        <dbReference type="Proteomes" id="UP000050509"/>
    </source>
</evidence>
<accession>A0A0P9D9T4</accession>
<keyword evidence="2" id="KW-0288">FMN</keyword>
<sequence>MDISIMVEGQDGLTWARWQRLAAEVEQLGFAGLFRSDHFTNADPPNLDSLEMVVSLAYLASGTQRIHFGPCVAPVTFRDPVMWARQAAAIDDLSGGRM</sequence>
<evidence type="ECO:0000313" key="6">
    <source>
        <dbReference type="EMBL" id="KPV46320.1"/>
    </source>
</evidence>
<proteinExistence type="predicted"/>
<dbReference type="InterPro" id="IPR050172">
    <property type="entry name" value="SsuD_RutA_monooxygenase"/>
</dbReference>
<keyword evidence="1" id="KW-0285">Flavoprotein</keyword>
<evidence type="ECO:0000256" key="1">
    <source>
        <dbReference type="ARBA" id="ARBA00022630"/>
    </source>
</evidence>
<feature type="non-terminal residue" evidence="6">
    <location>
        <position position="98"/>
    </location>
</feature>
<dbReference type="PANTHER" id="PTHR42847:SF4">
    <property type="entry name" value="ALKANESULFONATE MONOOXYGENASE-RELATED"/>
    <property type="match status" value="1"/>
</dbReference>
<keyword evidence="4" id="KW-0503">Monooxygenase</keyword>
<dbReference type="Proteomes" id="UP000050509">
    <property type="component" value="Unassembled WGS sequence"/>
</dbReference>
<keyword evidence="7" id="KW-1185">Reference proteome</keyword>
<dbReference type="InterPro" id="IPR011251">
    <property type="entry name" value="Luciferase-like_dom"/>
</dbReference>
<gene>
    <name evidence="6" type="ORF">SE17_43420</name>
</gene>
<dbReference type="Pfam" id="PF00296">
    <property type="entry name" value="Bac_luciferase"/>
    <property type="match status" value="1"/>
</dbReference>
<dbReference type="GO" id="GO:0008726">
    <property type="term" value="F:alkanesulfonate monooxygenase activity"/>
    <property type="evidence" value="ECO:0007669"/>
    <property type="project" value="TreeGrafter"/>
</dbReference>
<dbReference type="PANTHER" id="PTHR42847">
    <property type="entry name" value="ALKANESULFONATE MONOOXYGENASE"/>
    <property type="match status" value="1"/>
</dbReference>
<keyword evidence="3" id="KW-0560">Oxidoreductase</keyword>
<reference evidence="6 7" key="1">
    <citation type="submission" date="2015-09" db="EMBL/GenBank/DDBJ databases">
        <title>Draft genome sequence of Kouleothrix aurantiaca JCM 19913.</title>
        <authorList>
            <person name="Hemp J."/>
        </authorList>
    </citation>
    <scope>NUCLEOTIDE SEQUENCE [LARGE SCALE GENOMIC DNA]</scope>
    <source>
        <strain evidence="6 7">COM-B</strain>
    </source>
</reference>